<sequence>MVDTFLQANPVIFISALTFFRAKAWRLGGIRWGQSVICRVMPPNGGIVTGLLCYLFRCVESTPTHLQKYVRAAIAQTHGPQIMARFGAYFLHTFDPSHANPLPEAGECDDEQVAKVISQKSRRQAQARRAAPQAGVERPSEQFPIGATPTWDEVKQAVVTRPGDMLVDPPYQEAWEQDAIAAKVFVSFTRQFWSIVKAERLVSGFVVPQHLTLREAMGYWSVRFAQENLAPASFVPTNAGLRGPIQGQRAKSFYERVGVFFPDPAQPIGRGSPWAEFCRAPGYVWFFWDQARDQDTRSAVLGTLGEIFTHLQCLPPSAPFKSKDTPGSLWPWDRETESTPLITNARLYKIDSVSAPRRKERVTVVGARTERLQQIQLSEGWHPQAALGRTERQQRAPSITEGENVAAPRTGAAPARKKAQTANPSVRAEGGKPSMGGRRMVTRLLSGRARNPGKDAHAPLAARSQRRYISGIGRKRPRDWSDDESQGEGGQGKGDESEDEDIPGGEASDSYDGGSGQATDTSQSEYQDEDSS</sequence>
<protein>
    <submittedName>
        <fullName evidence="2">Uncharacterized protein</fullName>
    </submittedName>
</protein>
<proteinExistence type="predicted"/>
<evidence type="ECO:0000313" key="3">
    <source>
        <dbReference type="Proteomes" id="UP000027195"/>
    </source>
</evidence>
<accession>A0A067M2I4</accession>
<dbReference type="STRING" id="930990.A0A067M2I4"/>
<dbReference type="EMBL" id="KL198157">
    <property type="protein sequence ID" value="KDQ06092.1"/>
    <property type="molecule type" value="Genomic_DNA"/>
</dbReference>
<reference evidence="3" key="1">
    <citation type="journal article" date="2014" name="Proc. Natl. Acad. Sci. U.S.A.">
        <title>Extensive sampling of basidiomycete genomes demonstrates inadequacy of the white-rot/brown-rot paradigm for wood decay fungi.</title>
        <authorList>
            <person name="Riley R."/>
            <person name="Salamov A.A."/>
            <person name="Brown D.W."/>
            <person name="Nagy L.G."/>
            <person name="Floudas D."/>
            <person name="Held B.W."/>
            <person name="Levasseur A."/>
            <person name="Lombard V."/>
            <person name="Morin E."/>
            <person name="Otillar R."/>
            <person name="Lindquist E.A."/>
            <person name="Sun H."/>
            <person name="LaButti K.M."/>
            <person name="Schmutz J."/>
            <person name="Jabbour D."/>
            <person name="Luo H."/>
            <person name="Baker S.E."/>
            <person name="Pisabarro A.G."/>
            <person name="Walton J.D."/>
            <person name="Blanchette R.A."/>
            <person name="Henrissat B."/>
            <person name="Martin F."/>
            <person name="Cullen D."/>
            <person name="Hibbett D.S."/>
            <person name="Grigoriev I.V."/>
        </authorList>
    </citation>
    <scope>NUCLEOTIDE SEQUENCE [LARGE SCALE GENOMIC DNA]</scope>
    <source>
        <strain evidence="3">FD-172 SS1</strain>
    </source>
</reference>
<gene>
    <name evidence="2" type="ORF">BOTBODRAFT_39838</name>
</gene>
<organism evidence="2 3">
    <name type="scientific">Botryobasidium botryosum (strain FD-172 SS1)</name>
    <dbReference type="NCBI Taxonomy" id="930990"/>
    <lineage>
        <taxon>Eukaryota</taxon>
        <taxon>Fungi</taxon>
        <taxon>Dikarya</taxon>
        <taxon>Basidiomycota</taxon>
        <taxon>Agaricomycotina</taxon>
        <taxon>Agaricomycetes</taxon>
        <taxon>Cantharellales</taxon>
        <taxon>Botryobasidiaceae</taxon>
        <taxon>Botryobasidium</taxon>
    </lineage>
</organism>
<evidence type="ECO:0000313" key="2">
    <source>
        <dbReference type="EMBL" id="KDQ06092.1"/>
    </source>
</evidence>
<feature type="region of interest" description="Disordered" evidence="1">
    <location>
        <begin position="127"/>
        <end position="147"/>
    </location>
</feature>
<evidence type="ECO:0000256" key="1">
    <source>
        <dbReference type="SAM" id="MobiDB-lite"/>
    </source>
</evidence>
<feature type="region of interest" description="Disordered" evidence="1">
    <location>
        <begin position="381"/>
        <end position="532"/>
    </location>
</feature>
<dbReference type="OrthoDB" id="3243290at2759"/>
<dbReference type="InParanoid" id="A0A067M2I4"/>
<dbReference type="HOGENOM" id="CLU_511888_0_0_1"/>
<dbReference type="AlphaFoldDB" id="A0A067M2I4"/>
<keyword evidence="3" id="KW-1185">Reference proteome</keyword>
<name>A0A067M2I4_BOTB1</name>
<dbReference type="Proteomes" id="UP000027195">
    <property type="component" value="Unassembled WGS sequence"/>
</dbReference>